<protein>
    <submittedName>
        <fullName evidence="1">Uncharacterized protein</fullName>
    </submittedName>
</protein>
<accession>A0ABT8J6W6</accession>
<dbReference type="RefSeq" id="WP_301245167.1">
    <property type="nucleotide sequence ID" value="NZ_JAROCD010000002.1"/>
</dbReference>
<proteinExistence type="predicted"/>
<comment type="caution">
    <text evidence="1">The sequence shown here is derived from an EMBL/GenBank/DDBJ whole genome shotgun (WGS) entry which is preliminary data.</text>
</comment>
<dbReference type="EMBL" id="JAROCD010000002">
    <property type="protein sequence ID" value="MDN4600658.1"/>
    <property type="molecule type" value="Genomic_DNA"/>
</dbReference>
<name>A0ABT8J6W6_9BACL</name>
<evidence type="ECO:0000313" key="1">
    <source>
        <dbReference type="EMBL" id="MDN4600658.1"/>
    </source>
</evidence>
<evidence type="ECO:0000313" key="2">
    <source>
        <dbReference type="Proteomes" id="UP001174205"/>
    </source>
</evidence>
<dbReference type="Proteomes" id="UP001174205">
    <property type="component" value="Unassembled WGS sequence"/>
</dbReference>
<gene>
    <name evidence="1" type="ORF">P5G61_05430</name>
</gene>
<keyword evidence="2" id="KW-1185">Reference proteome</keyword>
<organism evidence="1 2">
    <name type="scientific">Paenibacillus vandeheii</name>
    <dbReference type="NCBI Taxonomy" id="3035917"/>
    <lineage>
        <taxon>Bacteria</taxon>
        <taxon>Bacillati</taxon>
        <taxon>Bacillota</taxon>
        <taxon>Bacilli</taxon>
        <taxon>Bacillales</taxon>
        <taxon>Paenibacillaceae</taxon>
        <taxon>Paenibacillus</taxon>
    </lineage>
</organism>
<reference evidence="1" key="1">
    <citation type="submission" date="2023-03" db="EMBL/GenBank/DDBJ databases">
        <title>MT1 and MT2 Draft Genomes of Novel Species.</title>
        <authorList>
            <person name="Venkateswaran K."/>
        </authorList>
    </citation>
    <scope>NUCLEOTIDE SEQUENCE</scope>
    <source>
        <strain evidence="1">F6_3S_P_1C</strain>
    </source>
</reference>
<sequence>METKMLFGVGLVFDTPEFGTIVMGANEELDELLPSTIKEIIGDQIIIKKIDGEEQVYKVVSSQINHSIAGKKNIGICLGKGISPDEISAGSIVYCNSSGRIVQ</sequence>